<evidence type="ECO:0000313" key="3">
    <source>
        <dbReference type="EMBL" id="CAF1312074.1"/>
    </source>
</evidence>
<name>A0A815EXK3_9BILA</name>
<keyword evidence="2" id="KW-0812">Transmembrane</keyword>
<feature type="transmembrane region" description="Helical" evidence="2">
    <location>
        <begin position="445"/>
        <end position="467"/>
    </location>
</feature>
<dbReference type="AlphaFoldDB" id="A0A815EXK3"/>
<evidence type="ECO:0000256" key="1">
    <source>
        <dbReference type="SAM" id="MobiDB-lite"/>
    </source>
</evidence>
<dbReference type="EMBL" id="CAJNOT010002392">
    <property type="protein sequence ID" value="CAF1312074.1"/>
    <property type="molecule type" value="Genomic_DNA"/>
</dbReference>
<sequence>MTTDPLGLVAYGFSDLLIFFFNASATQFFSTNTSSFLGWTSFEPYAIDYDGSLAIIAGFLMNERNTRITYDAAIVLLGIDASTGIVNIIHSWQIGLTNPGAKKNNPEFAISVSINPTAKQALVGIQSMNTVFLFSYTNTTLTLITSKNNGRGIGFGKGVAWLSDTLNSVVILVNVYSTSYVWSSSKVYVYDSPLTNTSRPISIFPNNEQPLYRYMSPTLLNIITTSRDLALLGDGGGLFVILSADSGYYASTIGPNVEAVPAFSSQLPCIPGTYKNVTGIRRCSLCPPGTKNDGTNPTVATCVACAVNTFCPLGSTNIIGGLRIGLSGPGKKESSTATLQDLGFSKTFNQSEHILGTDVHMTLQLTKVINNTSPLVSGDDEVLSGIWIGSFLLNDYESFITNTEYLNQGAAMSTTLTLTITETLYYVLNEQSPIARLPEIVYHDFLYITTIIGMVVLVFVIVEYPYAVDYDGNLGIIAGYAIDSSEFRAKFKPIVALFRIDAPTANATLIDILGHIQPNTGANSAPLPFRPITVQFILPNAYPIGGLRIGLSGRGKNESSIATLQDLGFLKTFNQSERILGTDVNMTLQLTKVINNTNPLVSGDDEVLSGIWIGSFLINNNASFITDTYYLNAIPKASTILTLTIIETPYYILNEQSPIARLPEIVYHDFLYITTIIGMVVLVFVIVEVLISPIAHFFIRKCKRNPDDKYRTDSNRQSVTNHDNAENSIDNSNGQPSNRHTHNFDMISNVASVQRPNYTSDQYTNSSDNNTQQSPTLWNYQTYF</sequence>
<dbReference type="SMART" id="SM01411">
    <property type="entry name" value="Ephrin_rec_like"/>
    <property type="match status" value="1"/>
</dbReference>
<evidence type="ECO:0000256" key="2">
    <source>
        <dbReference type="SAM" id="Phobius"/>
    </source>
</evidence>
<feature type="transmembrane region" description="Helical" evidence="2">
    <location>
        <begin position="6"/>
        <end position="25"/>
    </location>
</feature>
<accession>A0A815EXK3</accession>
<dbReference type="Gene3D" id="2.10.50.10">
    <property type="entry name" value="Tumor Necrosis Factor Receptor, subunit A, domain 2"/>
    <property type="match status" value="1"/>
</dbReference>
<evidence type="ECO:0008006" key="5">
    <source>
        <dbReference type="Google" id="ProtNLM"/>
    </source>
</evidence>
<gene>
    <name evidence="3" type="ORF">ZHD862_LOCUS28545</name>
</gene>
<proteinExistence type="predicted"/>
<evidence type="ECO:0000313" key="4">
    <source>
        <dbReference type="Proteomes" id="UP000663864"/>
    </source>
</evidence>
<protein>
    <recommendedName>
        <fullName evidence="5">Transmembrane protein</fullName>
    </recommendedName>
</protein>
<reference evidence="3" key="1">
    <citation type="submission" date="2021-02" db="EMBL/GenBank/DDBJ databases">
        <authorList>
            <person name="Nowell W R."/>
        </authorList>
    </citation>
    <scope>NUCLEOTIDE SEQUENCE</scope>
</reference>
<organism evidence="3 4">
    <name type="scientific">Rotaria sordida</name>
    <dbReference type="NCBI Taxonomy" id="392033"/>
    <lineage>
        <taxon>Eukaryota</taxon>
        <taxon>Metazoa</taxon>
        <taxon>Spiralia</taxon>
        <taxon>Gnathifera</taxon>
        <taxon>Rotifera</taxon>
        <taxon>Eurotatoria</taxon>
        <taxon>Bdelloidea</taxon>
        <taxon>Philodinida</taxon>
        <taxon>Philodinidae</taxon>
        <taxon>Rotaria</taxon>
    </lineage>
</organism>
<dbReference type="Proteomes" id="UP000663864">
    <property type="component" value="Unassembled WGS sequence"/>
</dbReference>
<keyword evidence="2" id="KW-1133">Transmembrane helix</keyword>
<keyword evidence="2" id="KW-0472">Membrane</keyword>
<feature type="transmembrane region" description="Helical" evidence="2">
    <location>
        <begin position="670"/>
        <end position="699"/>
    </location>
</feature>
<feature type="compositionally biased region" description="Polar residues" evidence="1">
    <location>
        <begin position="715"/>
        <end position="738"/>
    </location>
</feature>
<comment type="caution">
    <text evidence="3">The sequence shown here is derived from an EMBL/GenBank/DDBJ whole genome shotgun (WGS) entry which is preliminary data.</text>
</comment>
<feature type="region of interest" description="Disordered" evidence="1">
    <location>
        <begin position="708"/>
        <end position="742"/>
    </location>
</feature>